<dbReference type="PANTHER" id="PTHR32268">
    <property type="entry name" value="HOMOSERINE O-ACETYLTRANSFERASE"/>
    <property type="match status" value="1"/>
</dbReference>
<comment type="caution">
    <text evidence="1">The sequence shown here is derived from an EMBL/GenBank/DDBJ whole genome shotgun (WGS) entry which is preliminary data.</text>
</comment>
<sequence length="382" mass="41793">MSVTATVKCPPKIAIQRTCAALPAHWRLHYGGVINEGKLAYTLYGDSNKPCILVLGGISAGRDVAHCTTEYASGWWSAQVNNEGAINLNDYCVLGIDYLGGNGQSSAPDSDASALCNAIDTRDQANAIAWLQHHLSISQFEAAIGSSYGGKVVLSLLSNNCSKTDNEDPVQSHNRFNKSFYRSNNTHDGSEQSFSTLKKSKPFQASIKQALVISAAHTASAQSTAIRYIQREIIALGQQGQQTHQAQILARALAMLTYRSSAELDDRFNQSCSITDEGFNAEIVNYLKSRGHDFAQHFDADAFCRLSQSIDLHSINPRAISTPLTCVSVFEDQLIPHALIERMASLANSKLISIHSRYGHDAFLKEQQSIGRIIQQFLNDLK</sequence>
<keyword evidence="1" id="KW-0808">Transferase</keyword>
<dbReference type="Proteomes" id="UP000245790">
    <property type="component" value="Unassembled WGS sequence"/>
</dbReference>
<name>A0A316G0E5_9GAMM</name>
<dbReference type="Gene3D" id="3.40.50.1820">
    <property type="entry name" value="alpha/beta hydrolase"/>
    <property type="match status" value="1"/>
</dbReference>
<dbReference type="EMBL" id="QGGU01000002">
    <property type="protein sequence ID" value="PWK53835.1"/>
    <property type="molecule type" value="Genomic_DNA"/>
</dbReference>
<dbReference type="AlphaFoldDB" id="A0A316G0E5"/>
<dbReference type="SUPFAM" id="SSF53474">
    <property type="entry name" value="alpha/beta-Hydrolases"/>
    <property type="match status" value="2"/>
</dbReference>
<organism evidence="1 2">
    <name type="scientific">Pleionea mediterranea</name>
    <dbReference type="NCBI Taxonomy" id="523701"/>
    <lineage>
        <taxon>Bacteria</taxon>
        <taxon>Pseudomonadati</taxon>
        <taxon>Pseudomonadota</taxon>
        <taxon>Gammaproteobacteria</taxon>
        <taxon>Oceanospirillales</taxon>
        <taxon>Pleioneaceae</taxon>
        <taxon>Pleionea</taxon>
    </lineage>
</organism>
<dbReference type="GO" id="GO:0009092">
    <property type="term" value="P:homoserine metabolic process"/>
    <property type="evidence" value="ECO:0007669"/>
    <property type="project" value="TreeGrafter"/>
</dbReference>
<evidence type="ECO:0000313" key="1">
    <source>
        <dbReference type="EMBL" id="PWK53835.1"/>
    </source>
</evidence>
<dbReference type="OrthoDB" id="9800754at2"/>
<protein>
    <submittedName>
        <fullName evidence="1">Homoserine O-acetyltransferase</fullName>
    </submittedName>
</protein>
<dbReference type="InterPro" id="IPR029058">
    <property type="entry name" value="AB_hydrolase_fold"/>
</dbReference>
<gene>
    <name evidence="1" type="ORF">C8D97_102225</name>
</gene>
<reference evidence="1 2" key="1">
    <citation type="submission" date="2018-05" db="EMBL/GenBank/DDBJ databases">
        <title>Genomic Encyclopedia of Type Strains, Phase IV (KMG-IV): sequencing the most valuable type-strain genomes for metagenomic binning, comparative biology and taxonomic classification.</title>
        <authorList>
            <person name="Goeker M."/>
        </authorList>
    </citation>
    <scope>NUCLEOTIDE SEQUENCE [LARGE SCALE GENOMIC DNA]</scope>
    <source>
        <strain evidence="1 2">DSM 25350</strain>
    </source>
</reference>
<accession>A0A316G0E5</accession>
<dbReference type="InterPro" id="IPR008220">
    <property type="entry name" value="HAT_MetX-like"/>
</dbReference>
<dbReference type="PANTHER" id="PTHR32268:SF11">
    <property type="entry name" value="HOMOSERINE O-ACETYLTRANSFERASE"/>
    <property type="match status" value="1"/>
</dbReference>
<evidence type="ECO:0000313" key="2">
    <source>
        <dbReference type="Proteomes" id="UP000245790"/>
    </source>
</evidence>
<dbReference type="GO" id="GO:0004414">
    <property type="term" value="F:homoserine O-acetyltransferase activity"/>
    <property type="evidence" value="ECO:0007669"/>
    <property type="project" value="TreeGrafter"/>
</dbReference>
<proteinExistence type="predicted"/>
<keyword evidence="2" id="KW-1185">Reference proteome</keyword>
<dbReference type="RefSeq" id="WP_109761893.1">
    <property type="nucleotide sequence ID" value="NZ_QGGU01000002.1"/>
</dbReference>
<dbReference type="GO" id="GO:0009086">
    <property type="term" value="P:methionine biosynthetic process"/>
    <property type="evidence" value="ECO:0007669"/>
    <property type="project" value="TreeGrafter"/>
</dbReference>